<reference evidence="2" key="2">
    <citation type="journal article" date="2017" name="Nat. Plants">
        <title>The Aegilops tauschii genome reveals multiple impacts of transposons.</title>
        <authorList>
            <person name="Zhao G."/>
            <person name="Zou C."/>
            <person name="Li K."/>
            <person name="Wang K."/>
            <person name="Li T."/>
            <person name="Gao L."/>
            <person name="Zhang X."/>
            <person name="Wang H."/>
            <person name="Yang Z."/>
            <person name="Liu X."/>
            <person name="Jiang W."/>
            <person name="Mao L."/>
            <person name="Kong X."/>
            <person name="Jiao Y."/>
            <person name="Jia J."/>
        </authorList>
    </citation>
    <scope>NUCLEOTIDE SEQUENCE [LARGE SCALE GENOMIC DNA]</scope>
    <source>
        <strain evidence="2">cv. AL8/78</strain>
    </source>
</reference>
<evidence type="ECO:0000313" key="1">
    <source>
        <dbReference type="EnsemblPlants" id="AET2Gv20875000.11"/>
    </source>
</evidence>
<dbReference type="Proteomes" id="UP000015105">
    <property type="component" value="Chromosome 2D"/>
</dbReference>
<accession>A0A453CKB4</accession>
<name>A0A453CKB4_AEGTS</name>
<dbReference type="EnsemblPlants" id="AET2Gv20875000.11">
    <property type="protein sequence ID" value="AET2Gv20875000.11"/>
    <property type="gene ID" value="AET2Gv20875000"/>
</dbReference>
<keyword evidence="2" id="KW-1185">Reference proteome</keyword>
<reference evidence="2" key="1">
    <citation type="journal article" date="2014" name="Science">
        <title>Ancient hybridizations among the ancestral genomes of bread wheat.</title>
        <authorList>
            <consortium name="International Wheat Genome Sequencing Consortium,"/>
            <person name="Marcussen T."/>
            <person name="Sandve S.R."/>
            <person name="Heier L."/>
            <person name="Spannagl M."/>
            <person name="Pfeifer M."/>
            <person name="Jakobsen K.S."/>
            <person name="Wulff B.B."/>
            <person name="Steuernagel B."/>
            <person name="Mayer K.F."/>
            <person name="Olsen O.A."/>
        </authorList>
    </citation>
    <scope>NUCLEOTIDE SEQUENCE [LARGE SCALE GENOMIC DNA]</scope>
    <source>
        <strain evidence="2">cv. AL8/78</strain>
    </source>
</reference>
<proteinExistence type="predicted"/>
<sequence>HLLLLLQVKVPKVFAHGNTGDPGVLSLDWPGCP</sequence>
<reference evidence="1" key="5">
    <citation type="journal article" date="2021" name="G3 (Bethesda)">
        <title>Aegilops tauschii genome assembly Aet v5.0 features greater sequence contiguity and improved annotation.</title>
        <authorList>
            <person name="Wang L."/>
            <person name="Zhu T."/>
            <person name="Rodriguez J.C."/>
            <person name="Deal K.R."/>
            <person name="Dubcovsky J."/>
            <person name="McGuire P.E."/>
            <person name="Lux T."/>
            <person name="Spannagl M."/>
            <person name="Mayer K.F.X."/>
            <person name="Baldrich P."/>
            <person name="Meyers B.C."/>
            <person name="Huo N."/>
            <person name="Gu Y.Q."/>
            <person name="Zhou H."/>
            <person name="Devos K.M."/>
            <person name="Bennetzen J.L."/>
            <person name="Unver T."/>
            <person name="Budak H."/>
            <person name="Gulick P.J."/>
            <person name="Galiba G."/>
            <person name="Kalapos B."/>
            <person name="Nelson D.R."/>
            <person name="Li P."/>
            <person name="You F.M."/>
            <person name="Luo M.C."/>
            <person name="Dvorak J."/>
        </authorList>
    </citation>
    <scope>NUCLEOTIDE SEQUENCE [LARGE SCALE GENOMIC DNA]</scope>
    <source>
        <strain evidence="1">cv. AL8/78</strain>
    </source>
</reference>
<dbReference type="AlphaFoldDB" id="A0A453CKB4"/>
<protein>
    <submittedName>
        <fullName evidence="1">Uncharacterized protein</fullName>
    </submittedName>
</protein>
<dbReference type="Gramene" id="AET2Gv20875000.11">
    <property type="protein sequence ID" value="AET2Gv20875000.11"/>
    <property type="gene ID" value="AET2Gv20875000"/>
</dbReference>
<reference evidence="1" key="4">
    <citation type="submission" date="2019-03" db="UniProtKB">
        <authorList>
            <consortium name="EnsemblPlants"/>
        </authorList>
    </citation>
    <scope>IDENTIFICATION</scope>
</reference>
<organism evidence="1 2">
    <name type="scientific">Aegilops tauschii subsp. strangulata</name>
    <name type="common">Goatgrass</name>
    <dbReference type="NCBI Taxonomy" id="200361"/>
    <lineage>
        <taxon>Eukaryota</taxon>
        <taxon>Viridiplantae</taxon>
        <taxon>Streptophyta</taxon>
        <taxon>Embryophyta</taxon>
        <taxon>Tracheophyta</taxon>
        <taxon>Spermatophyta</taxon>
        <taxon>Magnoliopsida</taxon>
        <taxon>Liliopsida</taxon>
        <taxon>Poales</taxon>
        <taxon>Poaceae</taxon>
        <taxon>BOP clade</taxon>
        <taxon>Pooideae</taxon>
        <taxon>Triticodae</taxon>
        <taxon>Triticeae</taxon>
        <taxon>Triticinae</taxon>
        <taxon>Aegilops</taxon>
    </lineage>
</organism>
<evidence type="ECO:0000313" key="2">
    <source>
        <dbReference type="Proteomes" id="UP000015105"/>
    </source>
</evidence>
<reference evidence="1" key="3">
    <citation type="journal article" date="2017" name="Nature">
        <title>Genome sequence of the progenitor of the wheat D genome Aegilops tauschii.</title>
        <authorList>
            <person name="Luo M.C."/>
            <person name="Gu Y.Q."/>
            <person name="Puiu D."/>
            <person name="Wang H."/>
            <person name="Twardziok S.O."/>
            <person name="Deal K.R."/>
            <person name="Huo N."/>
            <person name="Zhu T."/>
            <person name="Wang L."/>
            <person name="Wang Y."/>
            <person name="McGuire P.E."/>
            <person name="Liu S."/>
            <person name="Long H."/>
            <person name="Ramasamy R.K."/>
            <person name="Rodriguez J.C."/>
            <person name="Van S.L."/>
            <person name="Yuan L."/>
            <person name="Wang Z."/>
            <person name="Xia Z."/>
            <person name="Xiao L."/>
            <person name="Anderson O.D."/>
            <person name="Ouyang S."/>
            <person name="Liang Y."/>
            <person name="Zimin A.V."/>
            <person name="Pertea G."/>
            <person name="Qi P."/>
            <person name="Bennetzen J.L."/>
            <person name="Dai X."/>
            <person name="Dawson M.W."/>
            <person name="Muller H.G."/>
            <person name="Kugler K."/>
            <person name="Rivarola-Duarte L."/>
            <person name="Spannagl M."/>
            <person name="Mayer K.F.X."/>
            <person name="Lu F.H."/>
            <person name="Bevan M.W."/>
            <person name="Leroy P."/>
            <person name="Li P."/>
            <person name="You F.M."/>
            <person name="Sun Q."/>
            <person name="Liu Z."/>
            <person name="Lyons E."/>
            <person name="Wicker T."/>
            <person name="Salzberg S.L."/>
            <person name="Devos K.M."/>
            <person name="Dvorak J."/>
        </authorList>
    </citation>
    <scope>NUCLEOTIDE SEQUENCE [LARGE SCALE GENOMIC DNA]</scope>
    <source>
        <strain evidence="1">cv. AL8/78</strain>
    </source>
</reference>